<evidence type="ECO:0000313" key="2">
    <source>
        <dbReference type="EMBL" id="MCX7570558.1"/>
    </source>
</evidence>
<dbReference type="Gene3D" id="2.60.300.12">
    <property type="entry name" value="HesB-like domain"/>
    <property type="match status" value="1"/>
</dbReference>
<evidence type="ECO:0000259" key="1">
    <source>
        <dbReference type="Pfam" id="PF01521"/>
    </source>
</evidence>
<feature type="domain" description="Core" evidence="1">
    <location>
        <begin position="2"/>
        <end position="54"/>
    </location>
</feature>
<organism evidence="2 3">
    <name type="scientific">Tumebacillus lacus</name>
    <dbReference type="NCBI Taxonomy" id="2995335"/>
    <lineage>
        <taxon>Bacteria</taxon>
        <taxon>Bacillati</taxon>
        <taxon>Bacillota</taxon>
        <taxon>Bacilli</taxon>
        <taxon>Bacillales</taxon>
        <taxon>Alicyclobacillaceae</taxon>
        <taxon>Tumebacillus</taxon>
    </lineage>
</organism>
<dbReference type="InterPro" id="IPR035903">
    <property type="entry name" value="HesB-like_dom_sf"/>
</dbReference>
<gene>
    <name evidence="2" type="ORF">OS242_11345</name>
</gene>
<accession>A0ABT3X0V8</accession>
<dbReference type="Proteomes" id="UP001208017">
    <property type="component" value="Unassembled WGS sequence"/>
</dbReference>
<dbReference type="InterPro" id="IPR000361">
    <property type="entry name" value="ATAP_core_dom"/>
</dbReference>
<name>A0ABT3X0V8_9BACL</name>
<proteinExistence type="predicted"/>
<reference evidence="2 3" key="1">
    <citation type="submission" date="2022-11" db="EMBL/GenBank/DDBJ databases">
        <title>Study of microbial diversity in lake waters.</title>
        <authorList>
            <person name="Zhang J."/>
        </authorList>
    </citation>
    <scope>NUCLEOTIDE SEQUENCE [LARGE SCALE GENOMIC DNA]</scope>
    <source>
        <strain evidence="2 3">DT12</strain>
    </source>
</reference>
<comment type="caution">
    <text evidence="2">The sequence shown here is derived from an EMBL/GenBank/DDBJ whole genome shotgun (WGS) entry which is preliminary data.</text>
</comment>
<protein>
    <recommendedName>
        <fullName evidence="1">Core domain-containing protein</fullName>
    </recommendedName>
</protein>
<sequence>MDEPRADDEVFTFDRVQVVVDRASLLYVDDPITIDYEPGEGAYRLRVPTHVIPDRFRL</sequence>
<dbReference type="Pfam" id="PF01521">
    <property type="entry name" value="Fe-S_biosyn"/>
    <property type="match status" value="1"/>
</dbReference>
<dbReference type="EMBL" id="JAPMLT010000005">
    <property type="protein sequence ID" value="MCX7570558.1"/>
    <property type="molecule type" value="Genomic_DNA"/>
</dbReference>
<evidence type="ECO:0000313" key="3">
    <source>
        <dbReference type="Proteomes" id="UP001208017"/>
    </source>
</evidence>
<keyword evidence="3" id="KW-1185">Reference proteome</keyword>
<dbReference type="SUPFAM" id="SSF89360">
    <property type="entry name" value="HesB-like domain"/>
    <property type="match status" value="1"/>
</dbReference>